<evidence type="ECO:0000256" key="2">
    <source>
        <dbReference type="SAM" id="MobiDB-lite"/>
    </source>
</evidence>
<dbReference type="InterPro" id="IPR007219">
    <property type="entry name" value="XnlR_reg_dom"/>
</dbReference>
<dbReference type="Pfam" id="PF04082">
    <property type="entry name" value="Fungal_trans"/>
    <property type="match status" value="1"/>
</dbReference>
<dbReference type="SMART" id="SM00906">
    <property type="entry name" value="Fungal_trans"/>
    <property type="match status" value="1"/>
</dbReference>
<name>W9XFW8_9EURO</name>
<proteinExistence type="predicted"/>
<reference evidence="4 5" key="1">
    <citation type="submission" date="2013-03" db="EMBL/GenBank/DDBJ databases">
        <title>The Genome Sequence of Capronia epimyces CBS 606.96.</title>
        <authorList>
            <consortium name="The Broad Institute Genomics Platform"/>
            <person name="Cuomo C."/>
            <person name="de Hoog S."/>
            <person name="Gorbushina A."/>
            <person name="Walker B."/>
            <person name="Young S.K."/>
            <person name="Zeng Q."/>
            <person name="Gargeya S."/>
            <person name="Fitzgerald M."/>
            <person name="Haas B."/>
            <person name="Abouelleil A."/>
            <person name="Allen A.W."/>
            <person name="Alvarado L."/>
            <person name="Arachchi H.M."/>
            <person name="Berlin A.M."/>
            <person name="Chapman S.B."/>
            <person name="Gainer-Dewar J."/>
            <person name="Goldberg J."/>
            <person name="Griggs A."/>
            <person name="Gujja S."/>
            <person name="Hansen M."/>
            <person name="Howarth C."/>
            <person name="Imamovic A."/>
            <person name="Ireland A."/>
            <person name="Larimer J."/>
            <person name="McCowan C."/>
            <person name="Murphy C."/>
            <person name="Pearson M."/>
            <person name="Poon T.W."/>
            <person name="Priest M."/>
            <person name="Roberts A."/>
            <person name="Saif S."/>
            <person name="Shea T."/>
            <person name="Sisk P."/>
            <person name="Sykes S."/>
            <person name="Wortman J."/>
            <person name="Nusbaum C."/>
            <person name="Birren B."/>
        </authorList>
    </citation>
    <scope>NUCLEOTIDE SEQUENCE [LARGE SCALE GENOMIC DNA]</scope>
    <source>
        <strain evidence="4 5">CBS 606.96</strain>
    </source>
</reference>
<dbReference type="GO" id="GO:0003677">
    <property type="term" value="F:DNA binding"/>
    <property type="evidence" value="ECO:0007669"/>
    <property type="project" value="InterPro"/>
</dbReference>
<evidence type="ECO:0000256" key="1">
    <source>
        <dbReference type="ARBA" id="ARBA00023242"/>
    </source>
</evidence>
<dbReference type="CDD" id="cd12148">
    <property type="entry name" value="fungal_TF_MHR"/>
    <property type="match status" value="1"/>
</dbReference>
<dbReference type="GO" id="GO:0008270">
    <property type="term" value="F:zinc ion binding"/>
    <property type="evidence" value="ECO:0007669"/>
    <property type="project" value="InterPro"/>
</dbReference>
<gene>
    <name evidence="4" type="ORF">A1O3_08629</name>
</gene>
<evidence type="ECO:0000313" key="4">
    <source>
        <dbReference type="EMBL" id="EXJ79128.1"/>
    </source>
</evidence>
<keyword evidence="1" id="KW-0539">Nucleus</keyword>
<comment type="caution">
    <text evidence="4">The sequence shown here is derived from an EMBL/GenBank/DDBJ whole genome shotgun (WGS) entry which is preliminary data.</text>
</comment>
<dbReference type="PANTHER" id="PTHR46910:SF1">
    <property type="entry name" value="MISCELLANEOUS ZN(II)2CYS6 TRANSCRIPTION FACTOR (EUROFUNG)-RELATED"/>
    <property type="match status" value="1"/>
</dbReference>
<dbReference type="STRING" id="1182542.W9XFW8"/>
<dbReference type="OrthoDB" id="4160628at2759"/>
<dbReference type="HOGENOM" id="CLU_044735_0_0_1"/>
<dbReference type="InterPro" id="IPR050987">
    <property type="entry name" value="AtrR-like"/>
</dbReference>
<dbReference type="GO" id="GO:0006351">
    <property type="term" value="P:DNA-templated transcription"/>
    <property type="evidence" value="ECO:0007669"/>
    <property type="project" value="InterPro"/>
</dbReference>
<accession>W9XFW8</accession>
<dbReference type="RefSeq" id="XP_007736916.1">
    <property type="nucleotide sequence ID" value="XM_007738726.1"/>
</dbReference>
<evidence type="ECO:0000259" key="3">
    <source>
        <dbReference type="SMART" id="SM00906"/>
    </source>
</evidence>
<dbReference type="AlphaFoldDB" id="W9XFW8"/>
<dbReference type="EMBL" id="AMGY01000008">
    <property type="protein sequence ID" value="EXJ79128.1"/>
    <property type="molecule type" value="Genomic_DNA"/>
</dbReference>
<feature type="region of interest" description="Disordered" evidence="2">
    <location>
        <begin position="1"/>
        <end position="21"/>
    </location>
</feature>
<dbReference type="PANTHER" id="PTHR46910">
    <property type="entry name" value="TRANSCRIPTION FACTOR PDR1"/>
    <property type="match status" value="1"/>
</dbReference>
<organism evidence="4 5">
    <name type="scientific">Capronia epimyces CBS 606.96</name>
    <dbReference type="NCBI Taxonomy" id="1182542"/>
    <lineage>
        <taxon>Eukaryota</taxon>
        <taxon>Fungi</taxon>
        <taxon>Dikarya</taxon>
        <taxon>Ascomycota</taxon>
        <taxon>Pezizomycotina</taxon>
        <taxon>Eurotiomycetes</taxon>
        <taxon>Chaetothyriomycetidae</taxon>
        <taxon>Chaetothyriales</taxon>
        <taxon>Herpotrichiellaceae</taxon>
        <taxon>Capronia</taxon>
    </lineage>
</organism>
<evidence type="ECO:0000313" key="5">
    <source>
        <dbReference type="Proteomes" id="UP000019478"/>
    </source>
</evidence>
<dbReference type="Proteomes" id="UP000019478">
    <property type="component" value="Unassembled WGS sequence"/>
</dbReference>
<dbReference type="GO" id="GO:0003700">
    <property type="term" value="F:DNA-binding transcription factor activity"/>
    <property type="evidence" value="ECO:0007669"/>
    <property type="project" value="InterPro"/>
</dbReference>
<protein>
    <recommendedName>
        <fullName evidence="3">Xylanolytic transcriptional activator regulatory domain-containing protein</fullName>
    </recommendedName>
</protein>
<dbReference type="GeneID" id="19172716"/>
<keyword evidence="5" id="KW-1185">Reference proteome</keyword>
<dbReference type="eggNOG" id="ENOG502SH59">
    <property type="taxonomic scope" value="Eukaryota"/>
</dbReference>
<sequence>MTEGQSEPRSLPGGQGPRSSHLTVVADKSRSRFQVIGSGSSMYILVQWLDLFFAKRDFWTPIFPFFQQGLSYSVEMPLPLLPSLPPLPPPSKVEEYVATFFSRIHPIHPVLDQDMFYDSIEDLRSKLEAHPSALDSRDYPALACSYAVFGIAADELEGQPTELGKYYLEGAYFLYAHLVAIPYVTSVQALLLLTVALKNRNKDGASWETLGQAIRIAQSIGLHRHDWAMHRGSNLMNADSTDATQMEDLHSRIWWTAYILERAMELETGRPSAIRDSDCNQILPQPVLPPQSTDLSFDYFAALIGLARIQNSINDLYRPRPHRRRTKDLLHQMGRLDRSLQDWAAGFPEEIRYAMYCAASSETR</sequence>
<feature type="domain" description="Xylanolytic transcriptional activator regulatory" evidence="3">
    <location>
        <begin position="206"/>
        <end position="290"/>
    </location>
</feature>